<reference evidence="1" key="1">
    <citation type="submission" date="2010-12" db="EMBL/GenBank/DDBJ databases">
        <title>Complete sequence of Rhodopseudomonas palustris DX-1.</title>
        <authorList>
            <consortium name="US DOE Joint Genome Institute"/>
            <person name="Lucas S."/>
            <person name="Copeland A."/>
            <person name="Lapidus A."/>
            <person name="Cheng J.-F."/>
            <person name="Goodwin L."/>
            <person name="Pitluck S."/>
            <person name="Misra M."/>
            <person name="Chertkov O."/>
            <person name="Detter J.C."/>
            <person name="Han C."/>
            <person name="Tapia R."/>
            <person name="Land M."/>
            <person name="Hauser L."/>
            <person name="Kyrpides N."/>
            <person name="Ivanova N."/>
            <person name="Ovchinnikova G."/>
            <person name="Logan B."/>
            <person name="Oda Y."/>
            <person name="Harwood C."/>
            <person name="Woyke T."/>
        </authorList>
    </citation>
    <scope>NUCLEOTIDE SEQUENCE [LARGE SCALE GENOMIC DNA]</scope>
    <source>
        <strain evidence="1">DX-1</strain>
    </source>
</reference>
<sequence length="40" mass="4506">MPVPPTNNARGQQFHTLAQRVQQTPAFGVTVSPDRLLREF</sequence>
<dbReference type="AlphaFoldDB" id="E6VEI7"/>
<accession>E6VEI7</accession>
<evidence type="ECO:0000313" key="2">
    <source>
        <dbReference type="Proteomes" id="UP000001402"/>
    </source>
</evidence>
<dbReference type="HOGENOM" id="CLU_3295665_0_0_5"/>
<dbReference type="KEGG" id="rpx:Rpdx1_2428"/>
<dbReference type="STRING" id="652103.Rpdx1_2428"/>
<dbReference type="Proteomes" id="UP000001402">
    <property type="component" value="Chromosome"/>
</dbReference>
<protein>
    <submittedName>
        <fullName evidence="1">Uncharacterized protein</fullName>
    </submittedName>
</protein>
<organism evidence="1 2">
    <name type="scientific">Rhodopseudomonas palustris (strain DX-1)</name>
    <dbReference type="NCBI Taxonomy" id="652103"/>
    <lineage>
        <taxon>Bacteria</taxon>
        <taxon>Pseudomonadati</taxon>
        <taxon>Pseudomonadota</taxon>
        <taxon>Alphaproteobacteria</taxon>
        <taxon>Hyphomicrobiales</taxon>
        <taxon>Nitrobacteraceae</taxon>
        <taxon>Rhodopseudomonas</taxon>
    </lineage>
</organism>
<name>E6VEI7_RHOPX</name>
<evidence type="ECO:0000313" key="1">
    <source>
        <dbReference type="EMBL" id="ADU44019.1"/>
    </source>
</evidence>
<proteinExistence type="predicted"/>
<gene>
    <name evidence="1" type="ordered locus">Rpdx1_2428</name>
</gene>
<dbReference type="EMBL" id="CP002418">
    <property type="protein sequence ID" value="ADU44019.1"/>
    <property type="molecule type" value="Genomic_DNA"/>
</dbReference>